<dbReference type="EMBL" id="QZBZ01000802">
    <property type="protein sequence ID" value="TIA27721.1"/>
    <property type="molecule type" value="Genomic_DNA"/>
</dbReference>
<comment type="caution">
    <text evidence="2">The sequence shown here is derived from an EMBL/GenBank/DDBJ whole genome shotgun (WGS) entry which is preliminary data.</text>
</comment>
<dbReference type="AlphaFoldDB" id="A0A4T0B231"/>
<evidence type="ECO:0000313" key="3">
    <source>
        <dbReference type="Proteomes" id="UP000308724"/>
    </source>
</evidence>
<evidence type="ECO:0000256" key="1">
    <source>
        <dbReference type="SAM" id="MobiDB-lite"/>
    </source>
</evidence>
<feature type="compositionally biased region" description="Low complexity" evidence="1">
    <location>
        <begin position="1"/>
        <end position="10"/>
    </location>
</feature>
<evidence type="ECO:0000313" key="2">
    <source>
        <dbReference type="EMBL" id="TIA27721.1"/>
    </source>
</evidence>
<name>A0A4T0B231_AURPU</name>
<feature type="region of interest" description="Disordered" evidence="1">
    <location>
        <begin position="1"/>
        <end position="24"/>
    </location>
</feature>
<organism evidence="2 3">
    <name type="scientific">Aureobasidium pullulans</name>
    <name type="common">Black yeast</name>
    <name type="synonym">Pullularia pullulans</name>
    <dbReference type="NCBI Taxonomy" id="5580"/>
    <lineage>
        <taxon>Eukaryota</taxon>
        <taxon>Fungi</taxon>
        <taxon>Dikarya</taxon>
        <taxon>Ascomycota</taxon>
        <taxon>Pezizomycotina</taxon>
        <taxon>Dothideomycetes</taxon>
        <taxon>Dothideomycetidae</taxon>
        <taxon>Dothideales</taxon>
        <taxon>Saccotheciaceae</taxon>
        <taxon>Aureobasidium</taxon>
    </lineage>
</organism>
<protein>
    <submittedName>
        <fullName evidence="2">Uncharacterized protein</fullName>
    </submittedName>
</protein>
<reference evidence="2 3" key="1">
    <citation type="submission" date="2018-10" db="EMBL/GenBank/DDBJ databases">
        <title>Fifty Aureobasidium pullulans genomes reveal a recombining polyextremotolerant generalist.</title>
        <authorList>
            <person name="Gostincar C."/>
            <person name="Turk M."/>
            <person name="Zajc J."/>
            <person name="Gunde-Cimerman N."/>
        </authorList>
    </citation>
    <scope>NUCLEOTIDE SEQUENCE [LARGE SCALE GENOMIC DNA]</scope>
    <source>
        <strain evidence="2 3">EXF-1645</strain>
    </source>
</reference>
<gene>
    <name evidence="2" type="ORF">D6C78_11030</name>
</gene>
<feature type="non-terminal residue" evidence="2">
    <location>
        <position position="1"/>
    </location>
</feature>
<proteinExistence type="predicted"/>
<sequence>KQSQSQSQSIPPLPPPTRETVPEDPLRNTLEYRMLCVGISLAWQKLDEYYSKTDQSPVYVAAVVLRPGLKWKWLEKTWRGRPGWISRARVEVKKLWFEYADIIVTAEDTESLRVGDNARWMDDDL</sequence>
<dbReference type="Proteomes" id="UP000308724">
    <property type="component" value="Unassembled WGS sequence"/>
</dbReference>
<accession>A0A4T0B231</accession>